<keyword evidence="4" id="KW-1185">Reference proteome</keyword>
<feature type="domain" description="HIT" evidence="2">
    <location>
        <begin position="8"/>
        <end position="111"/>
    </location>
</feature>
<protein>
    <submittedName>
        <fullName evidence="3">Histidine triad (HIT) family protein</fullName>
    </submittedName>
</protein>
<proteinExistence type="predicted"/>
<reference evidence="3" key="1">
    <citation type="submission" date="2021-01" db="EMBL/GenBank/DDBJ databases">
        <title>Genomic Encyclopedia of Type Strains, Phase IV (KMG-IV): sequencing the most valuable type-strain genomes for metagenomic binning, comparative biology and taxonomic classification.</title>
        <authorList>
            <person name="Goeker M."/>
        </authorList>
    </citation>
    <scope>NUCLEOTIDE SEQUENCE</scope>
    <source>
        <strain evidence="3">DSM 21943</strain>
    </source>
</reference>
<evidence type="ECO:0000313" key="4">
    <source>
        <dbReference type="Proteomes" id="UP001179280"/>
    </source>
</evidence>
<evidence type="ECO:0000256" key="1">
    <source>
        <dbReference type="PROSITE-ProRule" id="PRU00464"/>
    </source>
</evidence>
<sequence>MEELESCLFCAIAAREALSHTIYEDAWCKVILDINPIRRGHLLVIPKQHVEAIYELEQRSYQQLMEVVQKMSKRINQRLKPKKVGMAIVGFDIDHLHIHLIPLETYHDLTSQAYLDGTVQQASRAELEKLAEQLHD</sequence>
<evidence type="ECO:0000313" key="3">
    <source>
        <dbReference type="EMBL" id="MBM7839506.1"/>
    </source>
</evidence>
<name>A0ABS2SWF6_9BACI</name>
<dbReference type="PRINTS" id="PR00332">
    <property type="entry name" value="HISTRIAD"/>
</dbReference>
<dbReference type="PANTHER" id="PTHR46648">
    <property type="entry name" value="HIT FAMILY PROTEIN 1"/>
    <property type="match status" value="1"/>
</dbReference>
<organism evidence="3 4">
    <name type="scientific">Shouchella xiaoxiensis</name>
    <dbReference type="NCBI Taxonomy" id="766895"/>
    <lineage>
        <taxon>Bacteria</taxon>
        <taxon>Bacillati</taxon>
        <taxon>Bacillota</taxon>
        <taxon>Bacilli</taxon>
        <taxon>Bacillales</taxon>
        <taxon>Bacillaceae</taxon>
        <taxon>Shouchella</taxon>
    </lineage>
</organism>
<dbReference type="InterPro" id="IPR011146">
    <property type="entry name" value="HIT-like"/>
</dbReference>
<dbReference type="Gene3D" id="3.30.428.10">
    <property type="entry name" value="HIT-like"/>
    <property type="match status" value="1"/>
</dbReference>
<dbReference type="InterPro" id="IPR001310">
    <property type="entry name" value="Histidine_triad_HIT"/>
</dbReference>
<comment type="caution">
    <text evidence="3">The sequence shown here is derived from an EMBL/GenBank/DDBJ whole genome shotgun (WGS) entry which is preliminary data.</text>
</comment>
<accession>A0ABS2SWF6</accession>
<dbReference type="RefSeq" id="WP_204466740.1">
    <property type="nucleotide sequence ID" value="NZ_JAFBCV010000008.1"/>
</dbReference>
<dbReference type="PROSITE" id="PS51084">
    <property type="entry name" value="HIT_2"/>
    <property type="match status" value="1"/>
</dbReference>
<gene>
    <name evidence="3" type="ORF">JOC54_002786</name>
</gene>
<evidence type="ECO:0000259" key="2">
    <source>
        <dbReference type="PROSITE" id="PS51084"/>
    </source>
</evidence>
<dbReference type="Proteomes" id="UP001179280">
    <property type="component" value="Unassembled WGS sequence"/>
</dbReference>
<dbReference type="SUPFAM" id="SSF54197">
    <property type="entry name" value="HIT-like"/>
    <property type="match status" value="1"/>
</dbReference>
<dbReference type="PANTHER" id="PTHR46648:SF1">
    <property type="entry name" value="ADENOSINE 5'-MONOPHOSPHORAMIDASE HNT1"/>
    <property type="match status" value="1"/>
</dbReference>
<dbReference type="EMBL" id="JAFBCV010000008">
    <property type="protein sequence ID" value="MBM7839506.1"/>
    <property type="molecule type" value="Genomic_DNA"/>
</dbReference>
<dbReference type="InterPro" id="IPR036265">
    <property type="entry name" value="HIT-like_sf"/>
</dbReference>
<dbReference type="Pfam" id="PF01230">
    <property type="entry name" value="HIT"/>
    <property type="match status" value="1"/>
</dbReference>
<feature type="short sequence motif" description="Histidine triad motif" evidence="1">
    <location>
        <begin position="95"/>
        <end position="99"/>
    </location>
</feature>